<accession>A0AAP0MTE5</accession>
<gene>
    <name evidence="1" type="ORF">WN944_011447</name>
</gene>
<dbReference type="Proteomes" id="UP001428341">
    <property type="component" value="Unassembled WGS sequence"/>
</dbReference>
<keyword evidence="2" id="KW-1185">Reference proteome</keyword>
<evidence type="ECO:0000313" key="1">
    <source>
        <dbReference type="EMBL" id="KAK9223005.1"/>
    </source>
</evidence>
<sequence>MIEALEKLVEGLAAAKKQDPPASSGQDYETELIVGSHEHGIDIQPDSSNVNRRTYGWSRKAARKRLLAMERHVTSVAKSQAFCHLRLWSIILQNFLEQEARDNTGHGMDYNELTGCSLY</sequence>
<proteinExistence type="predicted"/>
<organism evidence="1 2">
    <name type="scientific">Citrus x changshan-huyou</name>
    <dbReference type="NCBI Taxonomy" id="2935761"/>
    <lineage>
        <taxon>Eukaryota</taxon>
        <taxon>Viridiplantae</taxon>
        <taxon>Streptophyta</taxon>
        <taxon>Embryophyta</taxon>
        <taxon>Tracheophyta</taxon>
        <taxon>Spermatophyta</taxon>
        <taxon>Magnoliopsida</taxon>
        <taxon>eudicotyledons</taxon>
        <taxon>Gunneridae</taxon>
        <taxon>Pentapetalae</taxon>
        <taxon>rosids</taxon>
        <taxon>malvids</taxon>
        <taxon>Sapindales</taxon>
        <taxon>Rutaceae</taxon>
        <taxon>Aurantioideae</taxon>
        <taxon>Citrus</taxon>
    </lineage>
</organism>
<evidence type="ECO:0000313" key="2">
    <source>
        <dbReference type="Proteomes" id="UP001428341"/>
    </source>
</evidence>
<dbReference type="EMBL" id="JBCGBO010000002">
    <property type="protein sequence ID" value="KAK9223005.1"/>
    <property type="molecule type" value="Genomic_DNA"/>
</dbReference>
<protein>
    <submittedName>
        <fullName evidence="1">Uncharacterized protein</fullName>
    </submittedName>
</protein>
<comment type="caution">
    <text evidence="1">The sequence shown here is derived from an EMBL/GenBank/DDBJ whole genome shotgun (WGS) entry which is preliminary data.</text>
</comment>
<name>A0AAP0MTE5_9ROSI</name>
<reference evidence="1 2" key="1">
    <citation type="submission" date="2024-05" db="EMBL/GenBank/DDBJ databases">
        <title>Haplotype-resolved chromosome-level genome assembly of Huyou (Citrus changshanensis).</title>
        <authorList>
            <person name="Miao C."/>
            <person name="Chen W."/>
            <person name="Wu Y."/>
            <person name="Wang L."/>
            <person name="Zhao S."/>
            <person name="Grierson D."/>
            <person name="Xu C."/>
            <person name="Chen K."/>
        </authorList>
    </citation>
    <scope>NUCLEOTIDE SEQUENCE [LARGE SCALE GENOMIC DNA]</scope>
    <source>
        <strain evidence="1">01-14</strain>
        <tissue evidence="1">Leaf</tissue>
    </source>
</reference>
<dbReference type="AlphaFoldDB" id="A0AAP0MTE5"/>